<evidence type="ECO:0000313" key="8">
    <source>
        <dbReference type="Proteomes" id="UP000242188"/>
    </source>
</evidence>
<evidence type="ECO:0000256" key="1">
    <source>
        <dbReference type="ARBA" id="ARBA00004613"/>
    </source>
</evidence>
<name>A0A210Q179_MIZYE</name>
<feature type="signal peptide" evidence="5">
    <location>
        <begin position="1"/>
        <end position="21"/>
    </location>
</feature>
<keyword evidence="2" id="KW-0964">Secreted</keyword>
<reference evidence="7 8" key="1">
    <citation type="journal article" date="2017" name="Nat. Ecol. Evol.">
        <title>Scallop genome provides insights into evolution of bilaterian karyotype and development.</title>
        <authorList>
            <person name="Wang S."/>
            <person name="Zhang J."/>
            <person name="Jiao W."/>
            <person name="Li J."/>
            <person name="Xun X."/>
            <person name="Sun Y."/>
            <person name="Guo X."/>
            <person name="Huan P."/>
            <person name="Dong B."/>
            <person name="Zhang L."/>
            <person name="Hu X."/>
            <person name="Sun X."/>
            <person name="Wang J."/>
            <person name="Zhao C."/>
            <person name="Wang Y."/>
            <person name="Wang D."/>
            <person name="Huang X."/>
            <person name="Wang R."/>
            <person name="Lv J."/>
            <person name="Li Y."/>
            <person name="Zhang Z."/>
            <person name="Liu B."/>
            <person name="Lu W."/>
            <person name="Hui Y."/>
            <person name="Liang J."/>
            <person name="Zhou Z."/>
            <person name="Hou R."/>
            <person name="Li X."/>
            <person name="Liu Y."/>
            <person name="Li H."/>
            <person name="Ning X."/>
            <person name="Lin Y."/>
            <person name="Zhao L."/>
            <person name="Xing Q."/>
            <person name="Dou J."/>
            <person name="Li Y."/>
            <person name="Mao J."/>
            <person name="Guo H."/>
            <person name="Dou H."/>
            <person name="Li T."/>
            <person name="Mu C."/>
            <person name="Jiang W."/>
            <person name="Fu Q."/>
            <person name="Fu X."/>
            <person name="Miao Y."/>
            <person name="Liu J."/>
            <person name="Yu Q."/>
            <person name="Li R."/>
            <person name="Liao H."/>
            <person name="Li X."/>
            <person name="Kong Y."/>
            <person name="Jiang Z."/>
            <person name="Chourrout D."/>
            <person name="Li R."/>
            <person name="Bao Z."/>
        </authorList>
    </citation>
    <scope>NUCLEOTIDE SEQUENCE [LARGE SCALE GENOMIC DNA]</scope>
    <source>
        <strain evidence="7 8">PY_sf001</strain>
    </source>
</reference>
<dbReference type="GO" id="GO:0005576">
    <property type="term" value="C:extracellular region"/>
    <property type="evidence" value="ECO:0007669"/>
    <property type="project" value="UniProtKB-SubCell"/>
</dbReference>
<dbReference type="SUPFAM" id="SSF49842">
    <property type="entry name" value="TNF-like"/>
    <property type="match status" value="1"/>
</dbReference>
<comment type="subcellular location">
    <subcellularLocation>
        <location evidence="1">Secreted</location>
    </subcellularLocation>
</comment>
<comment type="caution">
    <text evidence="7">The sequence shown here is derived from an EMBL/GenBank/DDBJ whole genome shotgun (WGS) entry which is preliminary data.</text>
</comment>
<dbReference type="PROSITE" id="PS50871">
    <property type="entry name" value="C1Q"/>
    <property type="match status" value="1"/>
</dbReference>
<feature type="chain" id="PRO_5012284293" evidence="5">
    <location>
        <begin position="22"/>
        <end position="344"/>
    </location>
</feature>
<feature type="domain" description="C1q" evidence="6">
    <location>
        <begin position="211"/>
        <end position="344"/>
    </location>
</feature>
<accession>A0A210Q179</accession>
<protein>
    <submittedName>
        <fullName evidence="7">Complement C1q-like protein 4</fullName>
    </submittedName>
</protein>
<dbReference type="AlphaFoldDB" id="A0A210Q179"/>
<dbReference type="Gene3D" id="2.60.120.40">
    <property type="match status" value="1"/>
</dbReference>
<dbReference type="Pfam" id="PF00386">
    <property type="entry name" value="C1q"/>
    <property type="match status" value="1"/>
</dbReference>
<evidence type="ECO:0000313" key="7">
    <source>
        <dbReference type="EMBL" id="OWF42482.1"/>
    </source>
</evidence>
<evidence type="ECO:0000256" key="2">
    <source>
        <dbReference type="ARBA" id="ARBA00022525"/>
    </source>
</evidence>
<proteinExistence type="predicted"/>
<sequence length="344" mass="38718">MFMYLVMFLLFWIFLPNETRADVTRDVPIQSIQRQNANPGFEIELSRRLKNLKDLRAKDALRVNQLVIRIAELEDQRMTDHLVMISRVSKLEKHHAKDIVKITEKMENLVALQAKDVRELSNRLAETENMLKTDQLRLTQCVLELKTMNERVNLFKTPDVNVQQSNLTIESRATSNTPDENEATLSSLEEKTADMTFLKIPRSSPNISVDQAGRSVVFSVTLQDVMSDPGVGQTVIFNSHITNVGAKYSFETGIFTCTKPGIYIFSWSVEVANPNFLSTDLMRNGVTIAETTAKGSDDWGVGSTLVAIELTVGDEVWVRVDGHSPGADIQRWGTSFTGFLLYPS</sequence>
<dbReference type="InterPro" id="IPR008983">
    <property type="entry name" value="Tumour_necrosis_fac-like_dom"/>
</dbReference>
<dbReference type="OrthoDB" id="6147210at2759"/>
<evidence type="ECO:0000256" key="3">
    <source>
        <dbReference type="ARBA" id="ARBA00022729"/>
    </source>
</evidence>
<evidence type="ECO:0000259" key="6">
    <source>
        <dbReference type="PROSITE" id="PS50871"/>
    </source>
</evidence>
<dbReference type="PANTHER" id="PTHR22923:SF116">
    <property type="entry name" value="C1Q DOMAIN-CONTAINING PROTEIN"/>
    <property type="match status" value="1"/>
</dbReference>
<dbReference type="EMBL" id="NEDP02005266">
    <property type="protein sequence ID" value="OWF42482.1"/>
    <property type="molecule type" value="Genomic_DNA"/>
</dbReference>
<organism evidence="7 8">
    <name type="scientific">Mizuhopecten yessoensis</name>
    <name type="common">Japanese scallop</name>
    <name type="synonym">Patinopecten yessoensis</name>
    <dbReference type="NCBI Taxonomy" id="6573"/>
    <lineage>
        <taxon>Eukaryota</taxon>
        <taxon>Metazoa</taxon>
        <taxon>Spiralia</taxon>
        <taxon>Lophotrochozoa</taxon>
        <taxon>Mollusca</taxon>
        <taxon>Bivalvia</taxon>
        <taxon>Autobranchia</taxon>
        <taxon>Pteriomorphia</taxon>
        <taxon>Pectinida</taxon>
        <taxon>Pectinoidea</taxon>
        <taxon>Pectinidae</taxon>
        <taxon>Mizuhopecten</taxon>
    </lineage>
</organism>
<dbReference type="PRINTS" id="PR00007">
    <property type="entry name" value="COMPLEMNTC1Q"/>
</dbReference>
<dbReference type="PANTHER" id="PTHR22923">
    <property type="entry name" value="CEREBELLIN-RELATED"/>
    <property type="match status" value="1"/>
</dbReference>
<evidence type="ECO:0000256" key="4">
    <source>
        <dbReference type="SAM" id="Coils"/>
    </source>
</evidence>
<dbReference type="Proteomes" id="UP000242188">
    <property type="component" value="Unassembled WGS sequence"/>
</dbReference>
<keyword evidence="4" id="KW-0175">Coiled coil</keyword>
<evidence type="ECO:0000256" key="5">
    <source>
        <dbReference type="SAM" id="SignalP"/>
    </source>
</evidence>
<feature type="coiled-coil region" evidence="4">
    <location>
        <begin position="110"/>
        <end position="137"/>
    </location>
</feature>
<dbReference type="SMART" id="SM00110">
    <property type="entry name" value="C1Q"/>
    <property type="match status" value="1"/>
</dbReference>
<keyword evidence="3 5" id="KW-0732">Signal</keyword>
<keyword evidence="8" id="KW-1185">Reference proteome</keyword>
<dbReference type="InterPro" id="IPR050822">
    <property type="entry name" value="Cerebellin_Synaptic_Org"/>
</dbReference>
<gene>
    <name evidence="7" type="ORF">KP79_PYT19076</name>
</gene>
<dbReference type="InterPro" id="IPR001073">
    <property type="entry name" value="C1q_dom"/>
</dbReference>